<dbReference type="Proteomes" id="UP000234483">
    <property type="component" value="Unassembled WGS sequence"/>
</dbReference>
<accession>A0A2N5CUH6</accession>
<evidence type="ECO:0000313" key="5">
    <source>
        <dbReference type="Proteomes" id="UP000281192"/>
    </source>
</evidence>
<keyword evidence="1" id="KW-0472">Membrane</keyword>
<name>A0A2N5CUH6_9CAUL</name>
<reference evidence="3 4" key="1">
    <citation type="submission" date="2017-12" db="EMBL/GenBank/DDBJ databases">
        <title>The genome sequence of Caulobacter flavus CGMCC1 15093.</title>
        <authorList>
            <person name="Gao J."/>
            <person name="Mao X."/>
            <person name="Sun J."/>
        </authorList>
    </citation>
    <scope>NUCLEOTIDE SEQUENCE [LARGE SCALE GENOMIC DNA]</scope>
    <source>
        <strain evidence="3 4">CGMCC1 15093</strain>
    </source>
</reference>
<dbReference type="AlphaFoldDB" id="A0A2N5CUH6"/>
<reference evidence="2 5" key="2">
    <citation type="submission" date="2018-01" db="EMBL/GenBank/DDBJ databases">
        <title>Complete genome sequence of Caulobacter flavus RHGG3.</title>
        <authorList>
            <person name="Yang E."/>
        </authorList>
    </citation>
    <scope>NUCLEOTIDE SEQUENCE [LARGE SCALE GENOMIC DNA]</scope>
    <source>
        <strain evidence="2 5">RHGG3</strain>
    </source>
</reference>
<sequence>MVRIARESLALVSVAGFVWMMCSVAQLVA</sequence>
<evidence type="ECO:0000313" key="2">
    <source>
        <dbReference type="EMBL" id="AYV47826.1"/>
    </source>
</evidence>
<keyword evidence="3" id="KW-0132">Cell division</keyword>
<evidence type="ECO:0000313" key="4">
    <source>
        <dbReference type="Proteomes" id="UP000234483"/>
    </source>
</evidence>
<gene>
    <name evidence="3" type="primary">sidA</name>
    <name evidence="2" type="ORF">C1707_17045</name>
    <name evidence="3" type="ORF">CFHF_10540</name>
</gene>
<protein>
    <submittedName>
        <fullName evidence="3">Cell division inhibitor SidA</fullName>
    </submittedName>
</protein>
<dbReference type="Proteomes" id="UP000281192">
    <property type="component" value="Chromosome"/>
</dbReference>
<dbReference type="EMBL" id="PJRQ01000019">
    <property type="protein sequence ID" value="PLR16915.1"/>
    <property type="molecule type" value="Genomic_DNA"/>
</dbReference>
<evidence type="ECO:0000313" key="3">
    <source>
        <dbReference type="EMBL" id="PLR16915.1"/>
    </source>
</evidence>
<dbReference type="KEGG" id="cfh:C1707_17045"/>
<keyword evidence="5" id="KW-1185">Reference proteome</keyword>
<dbReference type="GO" id="GO:0051301">
    <property type="term" value="P:cell division"/>
    <property type="evidence" value="ECO:0007669"/>
    <property type="project" value="UniProtKB-KW"/>
</dbReference>
<dbReference type="NCBIfam" id="NF033228">
    <property type="entry name" value="div_inhib_SidA"/>
    <property type="match status" value="1"/>
</dbReference>
<keyword evidence="1" id="KW-0812">Transmembrane</keyword>
<feature type="transmembrane region" description="Helical" evidence="1">
    <location>
        <begin position="9"/>
        <end position="28"/>
    </location>
</feature>
<keyword evidence="1" id="KW-1133">Transmembrane helix</keyword>
<organism evidence="3 4">
    <name type="scientific">Caulobacter flavus</name>
    <dbReference type="NCBI Taxonomy" id="1679497"/>
    <lineage>
        <taxon>Bacteria</taxon>
        <taxon>Pseudomonadati</taxon>
        <taxon>Pseudomonadota</taxon>
        <taxon>Alphaproteobacteria</taxon>
        <taxon>Caulobacterales</taxon>
        <taxon>Caulobacteraceae</taxon>
        <taxon>Caulobacter</taxon>
    </lineage>
</organism>
<proteinExistence type="predicted"/>
<dbReference type="EMBL" id="CP026100">
    <property type="protein sequence ID" value="AYV47826.1"/>
    <property type="molecule type" value="Genomic_DNA"/>
</dbReference>
<keyword evidence="3" id="KW-0131">Cell cycle</keyword>
<evidence type="ECO:0000256" key="1">
    <source>
        <dbReference type="SAM" id="Phobius"/>
    </source>
</evidence>